<dbReference type="GO" id="GO:0005664">
    <property type="term" value="C:nuclear origin of replication recognition complex"/>
    <property type="evidence" value="ECO:0007669"/>
    <property type="project" value="UniProtKB-UniRule"/>
</dbReference>
<dbReference type="InterPro" id="IPR056772">
    <property type="entry name" value="RecA-like_ORC2"/>
</dbReference>
<gene>
    <name evidence="3" type="ORF">LSALG_LOCUS7548</name>
</gene>
<evidence type="ECO:0000256" key="1">
    <source>
        <dbReference type="RuleBase" id="RU368084"/>
    </source>
</evidence>
<evidence type="ECO:0000313" key="4">
    <source>
        <dbReference type="Proteomes" id="UP001177003"/>
    </source>
</evidence>
<dbReference type="Proteomes" id="UP001177003">
    <property type="component" value="Chromosome 1"/>
</dbReference>
<evidence type="ECO:0000259" key="2">
    <source>
        <dbReference type="Pfam" id="PF04084"/>
    </source>
</evidence>
<dbReference type="Pfam" id="PF04084">
    <property type="entry name" value="RecA-like_ORC2"/>
    <property type="match status" value="1"/>
</dbReference>
<reference evidence="3" key="1">
    <citation type="submission" date="2023-04" db="EMBL/GenBank/DDBJ databases">
        <authorList>
            <person name="Vijverberg K."/>
            <person name="Xiong W."/>
            <person name="Schranz E."/>
        </authorList>
    </citation>
    <scope>NUCLEOTIDE SEQUENCE</scope>
</reference>
<evidence type="ECO:0000313" key="3">
    <source>
        <dbReference type="EMBL" id="CAI9267037.1"/>
    </source>
</evidence>
<protein>
    <recommendedName>
        <fullName evidence="1">Origin recognition complex subunit 2</fullName>
    </recommendedName>
</protein>
<keyword evidence="1" id="KW-0539">Nucleus</keyword>
<comment type="similarity">
    <text evidence="1">Belongs to the ORC2 family.</text>
</comment>
<feature type="domain" description="Origin recognition complex subunit 2 RecA-like" evidence="2">
    <location>
        <begin position="48"/>
        <end position="109"/>
    </location>
</feature>
<dbReference type="PANTHER" id="PTHR14052:SF0">
    <property type="entry name" value="ORIGIN RECOGNITION COMPLEX SUBUNIT 2"/>
    <property type="match status" value="1"/>
</dbReference>
<proteinExistence type="inferred from homology"/>
<dbReference type="GO" id="GO:0003688">
    <property type="term" value="F:DNA replication origin binding"/>
    <property type="evidence" value="ECO:0007669"/>
    <property type="project" value="UniProtKB-UniRule"/>
</dbReference>
<dbReference type="InterPro" id="IPR007220">
    <property type="entry name" value="ORC2"/>
</dbReference>
<dbReference type="GO" id="GO:0006260">
    <property type="term" value="P:DNA replication"/>
    <property type="evidence" value="ECO:0007669"/>
    <property type="project" value="UniProtKB-UniRule"/>
</dbReference>
<sequence>MGPGLRNQNGKTPGIIASSGKMAGNEKLFLSKTVWKVGEEISPILELSLYNDWVFELRYGFGLLLYGFGSKKSLIEDFASTALTDYSVIVVNGYLQSINLKQVYNMLFIFTQLKMQLSYFCVYEKDAATKVVKIAIAMAEVLWDQLKMQPKGLHHKDQQPFEGCNP</sequence>
<comment type="subcellular location">
    <subcellularLocation>
        <location evidence="1">Nucleus</location>
    </subcellularLocation>
</comment>
<organism evidence="3 4">
    <name type="scientific">Lactuca saligna</name>
    <name type="common">Willowleaf lettuce</name>
    <dbReference type="NCBI Taxonomy" id="75948"/>
    <lineage>
        <taxon>Eukaryota</taxon>
        <taxon>Viridiplantae</taxon>
        <taxon>Streptophyta</taxon>
        <taxon>Embryophyta</taxon>
        <taxon>Tracheophyta</taxon>
        <taxon>Spermatophyta</taxon>
        <taxon>Magnoliopsida</taxon>
        <taxon>eudicotyledons</taxon>
        <taxon>Gunneridae</taxon>
        <taxon>Pentapetalae</taxon>
        <taxon>asterids</taxon>
        <taxon>campanulids</taxon>
        <taxon>Asterales</taxon>
        <taxon>Asteraceae</taxon>
        <taxon>Cichorioideae</taxon>
        <taxon>Cichorieae</taxon>
        <taxon>Lactucinae</taxon>
        <taxon>Lactuca</taxon>
    </lineage>
</organism>
<dbReference type="AlphaFoldDB" id="A0AA35VPX3"/>
<comment type="function">
    <text evidence="1">Component of the origin recognition complex (ORC) that binds origins of replication. DNA-binding is ATP-dependent. ORC is required to assemble the pre-replication complex necessary to initiate DNA replication.</text>
</comment>
<keyword evidence="1" id="KW-0235">DNA replication</keyword>
<comment type="subunit">
    <text evidence="1">Component of the origin recognition complex (ORC).</text>
</comment>
<accession>A0AA35VPX3</accession>
<keyword evidence="4" id="KW-1185">Reference proteome</keyword>
<name>A0AA35VPX3_LACSI</name>
<dbReference type="EMBL" id="OX465077">
    <property type="protein sequence ID" value="CAI9267037.1"/>
    <property type="molecule type" value="Genomic_DNA"/>
</dbReference>
<dbReference type="PANTHER" id="PTHR14052">
    <property type="entry name" value="ORIGIN RECOGNITION COMPLEX SUBUNIT 2"/>
    <property type="match status" value="1"/>
</dbReference>